<comment type="similarity">
    <text evidence="1 6">Belongs to the methyltransferase superfamily. PrmA family.</text>
</comment>
<evidence type="ECO:0000256" key="3">
    <source>
        <dbReference type="ARBA" id="ARBA00022603"/>
    </source>
</evidence>
<dbReference type="EMBL" id="CP001349">
    <property type="protein sequence ID" value="ACL55776.1"/>
    <property type="molecule type" value="Genomic_DNA"/>
</dbReference>
<accession>B8IF65</accession>
<evidence type="ECO:0000313" key="8">
    <source>
        <dbReference type="Proteomes" id="UP000008207"/>
    </source>
</evidence>
<keyword evidence="3 6" id="KW-0489">Methyltransferase</keyword>
<comment type="subcellular location">
    <subcellularLocation>
        <location evidence="6">Cytoplasm</location>
    </subcellularLocation>
</comment>
<dbReference type="PANTHER" id="PTHR43648">
    <property type="entry name" value="ELECTRON TRANSFER FLAVOPROTEIN BETA SUBUNIT LYSINE METHYLTRANSFERASE"/>
    <property type="match status" value="1"/>
</dbReference>
<dbReference type="PANTHER" id="PTHR43648:SF1">
    <property type="entry name" value="ELECTRON TRANSFER FLAVOPROTEIN BETA SUBUNIT LYSINE METHYLTRANSFERASE"/>
    <property type="match status" value="1"/>
</dbReference>
<dbReference type="Pfam" id="PF06325">
    <property type="entry name" value="PrmA"/>
    <property type="match status" value="1"/>
</dbReference>
<dbReference type="CDD" id="cd02440">
    <property type="entry name" value="AdoMet_MTases"/>
    <property type="match status" value="1"/>
</dbReference>
<dbReference type="InterPro" id="IPR029063">
    <property type="entry name" value="SAM-dependent_MTases_sf"/>
</dbReference>
<evidence type="ECO:0000256" key="4">
    <source>
        <dbReference type="ARBA" id="ARBA00022679"/>
    </source>
</evidence>
<evidence type="ECO:0000256" key="2">
    <source>
        <dbReference type="ARBA" id="ARBA00022490"/>
    </source>
</evidence>
<feature type="binding site" evidence="6">
    <location>
        <position position="165"/>
    </location>
    <ligand>
        <name>S-adenosyl-L-methionine</name>
        <dbReference type="ChEBI" id="CHEBI:59789"/>
    </ligand>
</feature>
<keyword evidence="2 6" id="KW-0963">Cytoplasm</keyword>
<dbReference type="Gene3D" id="3.40.50.150">
    <property type="entry name" value="Vaccinia Virus protein VP39"/>
    <property type="match status" value="1"/>
</dbReference>
<dbReference type="Proteomes" id="UP000008207">
    <property type="component" value="Chromosome"/>
</dbReference>
<evidence type="ECO:0000256" key="5">
    <source>
        <dbReference type="ARBA" id="ARBA00022691"/>
    </source>
</evidence>
<keyword evidence="5 6" id="KW-0949">S-adenosyl-L-methionine</keyword>
<feature type="binding site" evidence="6">
    <location>
        <position position="234"/>
    </location>
    <ligand>
        <name>S-adenosyl-L-methionine</name>
        <dbReference type="ChEBI" id="CHEBI:59789"/>
    </ligand>
</feature>
<dbReference type="OrthoDB" id="9785995at2"/>
<keyword evidence="8" id="KW-1185">Reference proteome</keyword>
<dbReference type="InterPro" id="IPR050078">
    <property type="entry name" value="Ribosomal_L11_MeTrfase_PrmA"/>
</dbReference>
<dbReference type="GO" id="GO:0005737">
    <property type="term" value="C:cytoplasm"/>
    <property type="evidence" value="ECO:0007669"/>
    <property type="project" value="UniProtKB-SubCell"/>
</dbReference>
<gene>
    <name evidence="6" type="primary">prmA</name>
    <name evidence="7" type="ordered locus">Mnod_0744</name>
</gene>
<dbReference type="HAMAP" id="MF_00735">
    <property type="entry name" value="Methyltr_PrmA"/>
    <property type="match status" value="1"/>
</dbReference>
<reference evidence="7 8" key="1">
    <citation type="submission" date="2009-01" db="EMBL/GenBank/DDBJ databases">
        <title>Complete sequence of chromosome of Methylobacterium nodulans ORS 2060.</title>
        <authorList>
            <consortium name="US DOE Joint Genome Institute"/>
            <person name="Lucas S."/>
            <person name="Copeland A."/>
            <person name="Lapidus A."/>
            <person name="Glavina del Rio T."/>
            <person name="Dalin E."/>
            <person name="Tice H."/>
            <person name="Bruce D."/>
            <person name="Goodwin L."/>
            <person name="Pitluck S."/>
            <person name="Sims D."/>
            <person name="Brettin T."/>
            <person name="Detter J.C."/>
            <person name="Han C."/>
            <person name="Larimer F."/>
            <person name="Land M."/>
            <person name="Hauser L."/>
            <person name="Kyrpides N."/>
            <person name="Ivanova N."/>
            <person name="Marx C.J."/>
            <person name="Richardson P."/>
        </authorList>
    </citation>
    <scope>NUCLEOTIDE SEQUENCE [LARGE SCALE GENOMIC DNA]</scope>
    <source>
        <strain evidence="8">LMG 21967 / CNCM I-2342 / ORS 2060</strain>
    </source>
</reference>
<dbReference type="InterPro" id="IPR004498">
    <property type="entry name" value="Ribosomal_PrmA_MeTrfase"/>
</dbReference>
<dbReference type="RefSeq" id="WP_015927481.1">
    <property type="nucleotide sequence ID" value="NC_011894.1"/>
</dbReference>
<evidence type="ECO:0000313" key="7">
    <source>
        <dbReference type="EMBL" id="ACL55776.1"/>
    </source>
</evidence>
<feature type="binding site" evidence="6">
    <location>
        <position position="187"/>
    </location>
    <ligand>
        <name>S-adenosyl-L-methionine</name>
        <dbReference type="ChEBI" id="CHEBI:59789"/>
    </ligand>
</feature>
<dbReference type="KEGG" id="mno:Mnod_0744"/>
<comment type="function">
    <text evidence="6">Methylates ribosomal protein L11.</text>
</comment>
<comment type="catalytic activity">
    <reaction evidence="6">
        <text>L-lysyl-[protein] + 3 S-adenosyl-L-methionine = N(6),N(6),N(6)-trimethyl-L-lysyl-[protein] + 3 S-adenosyl-L-homocysteine + 3 H(+)</text>
        <dbReference type="Rhea" id="RHEA:54192"/>
        <dbReference type="Rhea" id="RHEA-COMP:9752"/>
        <dbReference type="Rhea" id="RHEA-COMP:13826"/>
        <dbReference type="ChEBI" id="CHEBI:15378"/>
        <dbReference type="ChEBI" id="CHEBI:29969"/>
        <dbReference type="ChEBI" id="CHEBI:57856"/>
        <dbReference type="ChEBI" id="CHEBI:59789"/>
        <dbReference type="ChEBI" id="CHEBI:61961"/>
    </reaction>
</comment>
<evidence type="ECO:0000256" key="6">
    <source>
        <dbReference type="HAMAP-Rule" id="MF_00735"/>
    </source>
</evidence>
<protein>
    <recommendedName>
        <fullName evidence="6">Ribosomal protein L11 methyltransferase</fullName>
        <shortName evidence="6">L11 Mtase</shortName>
        <ecNumber evidence="6">2.1.1.-</ecNumber>
    </recommendedName>
</protein>
<dbReference type="eggNOG" id="COG2264">
    <property type="taxonomic scope" value="Bacteria"/>
</dbReference>
<sequence length="310" mass="33364">MLEGLPPHRPTHVLRLDTSERAARAMTDLIGEVFDPTETAVAAFETEDGITWRLEAYFSEEPDEAAVRDLIRPIVGEAADRATFAAIDQQDWVRASLEGLKPVRAGRVLVHGAHDRERVRANDRPIEIEAALAFGTGHHGTTLGCLLALVDALKRGRPRRVLDVGTGTGILALAAARLLHTRVIAGDLDPEAVATARSNAALNGLKPCLTFYEAPGVRHLLADRVRSFDLVFANILARPLTRLAPSLARVVAPGGLLVLSGLIARDVPGVLAAYAAQGFRLRRRRIIEGWATLELRRGGAAPRPVSGSTP</sequence>
<feature type="binding site" evidence="6">
    <location>
        <position position="142"/>
    </location>
    <ligand>
        <name>S-adenosyl-L-methionine</name>
        <dbReference type="ChEBI" id="CHEBI:59789"/>
    </ligand>
</feature>
<proteinExistence type="inferred from homology"/>
<dbReference type="NCBIfam" id="NF001784">
    <property type="entry name" value="PRK00517.2-1"/>
    <property type="match status" value="1"/>
</dbReference>
<dbReference type="STRING" id="460265.Mnod_0744"/>
<dbReference type="EC" id="2.1.1.-" evidence="6"/>
<dbReference type="AlphaFoldDB" id="B8IF65"/>
<dbReference type="GO" id="GO:0032259">
    <property type="term" value="P:methylation"/>
    <property type="evidence" value="ECO:0007669"/>
    <property type="project" value="UniProtKB-KW"/>
</dbReference>
<keyword evidence="4 6" id="KW-0808">Transferase</keyword>
<dbReference type="GO" id="GO:0016279">
    <property type="term" value="F:protein-lysine N-methyltransferase activity"/>
    <property type="evidence" value="ECO:0007669"/>
    <property type="project" value="RHEA"/>
</dbReference>
<dbReference type="HOGENOM" id="CLU_049382_3_0_5"/>
<evidence type="ECO:0000256" key="1">
    <source>
        <dbReference type="ARBA" id="ARBA00009741"/>
    </source>
</evidence>
<organism evidence="7 8">
    <name type="scientific">Methylobacterium nodulans (strain LMG 21967 / CNCM I-2342 / ORS 2060)</name>
    <dbReference type="NCBI Taxonomy" id="460265"/>
    <lineage>
        <taxon>Bacteria</taxon>
        <taxon>Pseudomonadati</taxon>
        <taxon>Pseudomonadota</taxon>
        <taxon>Alphaproteobacteria</taxon>
        <taxon>Hyphomicrobiales</taxon>
        <taxon>Methylobacteriaceae</taxon>
        <taxon>Methylobacterium</taxon>
    </lineage>
</organism>
<name>B8IF65_METNO</name>
<dbReference type="SUPFAM" id="SSF53335">
    <property type="entry name" value="S-adenosyl-L-methionine-dependent methyltransferases"/>
    <property type="match status" value="1"/>
</dbReference>